<gene>
    <name evidence="1" type="ORF">LAME_0H03158G</name>
</gene>
<evidence type="ECO:0000313" key="1">
    <source>
        <dbReference type="EMBL" id="SCV02595.1"/>
    </source>
</evidence>
<reference evidence="2" key="1">
    <citation type="submission" date="2016-03" db="EMBL/GenBank/DDBJ databases">
        <authorList>
            <person name="Devillers Hugo."/>
        </authorList>
    </citation>
    <scope>NUCLEOTIDE SEQUENCE [LARGE SCALE GENOMIC DNA]</scope>
</reference>
<name>A0A1G4KDY9_9SACH</name>
<dbReference type="Proteomes" id="UP000191144">
    <property type="component" value="Chromosome H"/>
</dbReference>
<dbReference type="Pfam" id="PF12855">
    <property type="entry name" value="Ecl1"/>
    <property type="match status" value="1"/>
</dbReference>
<dbReference type="OrthoDB" id="2563506at2759"/>
<dbReference type="InterPro" id="IPR024368">
    <property type="entry name" value="Ecl1/2/3"/>
</dbReference>
<sequence>MSAFHDYCVVCEKLIEGPSRLYCSHTCCRHDISAKRRKSEVENLVATPQLCPVDLEASCDSEDDELSEIDYTATVPTTLSSPQLTGKEPSIDGYFSLSAELFLDHTAEDNYRLWLNGQDA</sequence>
<organism evidence="1 2">
    <name type="scientific">Lachancea meyersii CBS 8951</name>
    <dbReference type="NCBI Taxonomy" id="1266667"/>
    <lineage>
        <taxon>Eukaryota</taxon>
        <taxon>Fungi</taxon>
        <taxon>Dikarya</taxon>
        <taxon>Ascomycota</taxon>
        <taxon>Saccharomycotina</taxon>
        <taxon>Saccharomycetes</taxon>
        <taxon>Saccharomycetales</taxon>
        <taxon>Saccharomycetaceae</taxon>
        <taxon>Lachancea</taxon>
    </lineage>
</organism>
<dbReference type="EMBL" id="LT598480">
    <property type="protein sequence ID" value="SCV02595.1"/>
    <property type="molecule type" value="Genomic_DNA"/>
</dbReference>
<evidence type="ECO:0000313" key="2">
    <source>
        <dbReference type="Proteomes" id="UP000191144"/>
    </source>
</evidence>
<accession>A0A1G4KDY9</accession>
<protein>
    <submittedName>
        <fullName evidence="1">LAME_0H03158g1_1</fullName>
    </submittedName>
</protein>
<keyword evidence="2" id="KW-1185">Reference proteome</keyword>
<dbReference type="AlphaFoldDB" id="A0A1G4KDY9"/>
<proteinExistence type="predicted"/>